<evidence type="ECO:0000256" key="4">
    <source>
        <dbReference type="ARBA" id="ARBA00022490"/>
    </source>
</evidence>
<dbReference type="Proteomes" id="UP000016665">
    <property type="component" value="Chromosome 2"/>
</dbReference>
<sequence length="905" mass="101477">MCVLEGRLGHFSFGGSFSKGNQSHLGKHFGCYLRQHVTLGTANICLHFGKELAFILCLFLCRSVKPSPAEGVKSNPSKRHRDRLNAELDRLASLLPFPQDVIAKLDKLSVLRLSVSYLRAKSFFDVALKSSNSTRPERNGIQETSRTGKSGEGMQILEGELLLQALNGFVLVVTADALVFYVSSTIQDYLGFQQSDIIHQSVFELIHTEDRPEFQRQLHWALNPAQSGDSGPSVQGDNGFSQPATYYNPDQLPPENSSFMERNFICRLRCLLDNSSGFLAMNFQGRLKFLHGQNKKGKDGATLSPQLALFAVATPLQPPSILEIRTKNFIFRTKHKLDFTPTGCDAKGKIVLGYTEAELCMRGTGYQFIHAADMLYCAENHIRMMKTGESGMTVFRLLTKENRWAWVQANARLVYKNGRPDYIIATQRPLTDEEGAEHLRKRNMKLPFMFATGEAVLYEVSFPMSSLMDPSQPKSKSTVGKGAKATLHDDSVDPNSLLGVMLRQDESVYLCPPASHKLSFERNFFADSRDELGGVVSSGWTDNLLPAGNHSILKRELMECSQDSTVPLPEDSAALFQDNKTSDLYSIMKNLGIDFEDLKCIQQDEEFFKTELSDVDDIGDINITDEILTYVQDSLNKSDFLYSDCNQQQPLVQNEGCMIQQDLDPHQLHQHQKQLVEQQQQQQQQQLCQKMKHMQVNGMFTNWSSGMPLSCSQQQPQQYMFPGMHASTSEFSYKSEVNSSPYECRQDFVPYKQPTAMMPQLSNFAQMDFPAAGFDGSTYSASSNFEDFLSCLQQVPENLECGMNPESVMLTPQTCYAGAVSMYPCTQEAQPSCVDQMQYESVMTNQQQQTLGNKFQNGFNGGNVNESYPSQLDVISNAQTATHLQPLHHPKEPRSFSDLASSGFM</sequence>
<evidence type="ECO:0000259" key="15">
    <source>
        <dbReference type="PROSITE" id="PS50112"/>
    </source>
</evidence>
<dbReference type="GO" id="GO:0046982">
    <property type="term" value="F:protein heterodimerization activity"/>
    <property type="evidence" value="ECO:0007669"/>
    <property type="project" value="Ensembl"/>
</dbReference>
<dbReference type="GO" id="GO:0051879">
    <property type="term" value="F:Hsp90 protein binding"/>
    <property type="evidence" value="ECO:0007669"/>
    <property type="project" value="Ensembl"/>
</dbReference>
<feature type="region of interest" description="Disordered" evidence="14">
    <location>
        <begin position="885"/>
        <end position="905"/>
    </location>
</feature>
<evidence type="ECO:0000256" key="5">
    <source>
        <dbReference type="ARBA" id="ARBA00022491"/>
    </source>
</evidence>
<dbReference type="GO" id="GO:0045944">
    <property type="term" value="P:positive regulation of transcription by RNA polymerase II"/>
    <property type="evidence" value="ECO:0007669"/>
    <property type="project" value="Ensembl"/>
</dbReference>
<dbReference type="InterPro" id="IPR039091">
    <property type="entry name" value="AHR/AHRR"/>
</dbReference>
<protein>
    <recommendedName>
        <fullName evidence="3">Aryl hydrocarbon receptor</fullName>
    </recommendedName>
</protein>
<evidence type="ECO:0000256" key="7">
    <source>
        <dbReference type="ARBA" id="ARBA00022765"/>
    </source>
</evidence>
<dbReference type="HOGENOM" id="CLU_010044_1_1_1"/>
<keyword evidence="9" id="KW-0090">Biological rhythms</keyword>
<dbReference type="GO" id="GO:0001094">
    <property type="term" value="F:TFIID-class transcription factor complex binding"/>
    <property type="evidence" value="ECO:0007669"/>
    <property type="project" value="Ensembl"/>
</dbReference>
<feature type="domain" description="PAS" evidence="15">
    <location>
        <begin position="162"/>
        <end position="225"/>
    </location>
</feature>
<evidence type="ECO:0000313" key="18">
    <source>
        <dbReference type="Proteomes" id="UP000016665"/>
    </source>
</evidence>
<dbReference type="FunFam" id="4.10.280.10:FF:000041">
    <property type="entry name" value="aryl hydrocarbon receptor repressor"/>
    <property type="match status" value="1"/>
</dbReference>
<dbReference type="PROSITE" id="PS50888">
    <property type="entry name" value="BHLH"/>
    <property type="match status" value="1"/>
</dbReference>
<keyword evidence="6" id="KW-0677">Repeat</keyword>
<dbReference type="PANTHER" id="PTHR10649:SF9">
    <property type="entry name" value="ARYL HYDROCARBON RECEPTOR"/>
    <property type="match status" value="1"/>
</dbReference>
<feature type="region of interest" description="Disordered" evidence="14">
    <location>
        <begin position="225"/>
        <end position="247"/>
    </location>
</feature>
<dbReference type="CDD" id="cd00130">
    <property type="entry name" value="PAS"/>
    <property type="match status" value="2"/>
</dbReference>
<organism evidence="17 18">
    <name type="scientific">Ficedula albicollis</name>
    <name type="common">Collared flycatcher</name>
    <name type="synonym">Muscicapa albicollis</name>
    <dbReference type="NCBI Taxonomy" id="59894"/>
    <lineage>
        <taxon>Eukaryota</taxon>
        <taxon>Metazoa</taxon>
        <taxon>Chordata</taxon>
        <taxon>Craniata</taxon>
        <taxon>Vertebrata</taxon>
        <taxon>Euteleostomi</taxon>
        <taxon>Archelosauria</taxon>
        <taxon>Archosauria</taxon>
        <taxon>Dinosauria</taxon>
        <taxon>Saurischia</taxon>
        <taxon>Theropoda</taxon>
        <taxon>Coelurosauria</taxon>
        <taxon>Aves</taxon>
        <taxon>Neognathae</taxon>
        <taxon>Neoaves</taxon>
        <taxon>Telluraves</taxon>
        <taxon>Australaves</taxon>
        <taxon>Passeriformes</taxon>
        <taxon>Muscicapidae</taxon>
        <taxon>Ficedula</taxon>
    </lineage>
</organism>
<evidence type="ECO:0000256" key="12">
    <source>
        <dbReference type="ARBA" id="ARBA00023163"/>
    </source>
</evidence>
<keyword evidence="18" id="KW-1185">Reference proteome</keyword>
<dbReference type="GO" id="GO:0061629">
    <property type="term" value="F:RNA polymerase II-specific DNA-binding transcription factor binding"/>
    <property type="evidence" value="ECO:0007669"/>
    <property type="project" value="Ensembl"/>
</dbReference>
<evidence type="ECO:0000256" key="6">
    <source>
        <dbReference type="ARBA" id="ARBA00022737"/>
    </source>
</evidence>
<dbReference type="GO" id="GO:0048511">
    <property type="term" value="P:rhythmic process"/>
    <property type="evidence" value="ECO:0007669"/>
    <property type="project" value="UniProtKB-KW"/>
</dbReference>
<evidence type="ECO:0000256" key="13">
    <source>
        <dbReference type="ARBA" id="ARBA00023242"/>
    </source>
</evidence>
<dbReference type="GO" id="GO:0071320">
    <property type="term" value="P:cellular response to cAMP"/>
    <property type="evidence" value="ECO:0007669"/>
    <property type="project" value="Ensembl"/>
</dbReference>
<dbReference type="InterPro" id="IPR033348">
    <property type="entry name" value="AHR_bHLH"/>
</dbReference>
<keyword evidence="8" id="KW-0805">Transcription regulation</keyword>
<dbReference type="GO" id="GO:0001223">
    <property type="term" value="F:transcription coactivator binding"/>
    <property type="evidence" value="ECO:0007669"/>
    <property type="project" value="Ensembl"/>
</dbReference>
<dbReference type="GO" id="GO:0050728">
    <property type="term" value="P:negative regulation of inflammatory response"/>
    <property type="evidence" value="ECO:0007669"/>
    <property type="project" value="Ensembl"/>
</dbReference>
<dbReference type="PROSITE" id="PS50112">
    <property type="entry name" value="PAS"/>
    <property type="match status" value="1"/>
</dbReference>
<keyword evidence="13" id="KW-0539">Nucleus</keyword>
<accession>U3K5M4</accession>
<dbReference type="Gene3D" id="3.30.450.20">
    <property type="entry name" value="PAS domain"/>
    <property type="match status" value="2"/>
</dbReference>
<keyword evidence="12" id="KW-0804">Transcription</keyword>
<keyword evidence="11" id="KW-0010">Activator</keyword>
<dbReference type="GeneTree" id="ENSGT00940000154486"/>
<evidence type="ECO:0000313" key="17">
    <source>
        <dbReference type="Ensembl" id="ENSFALP00000010328.2"/>
    </source>
</evidence>
<dbReference type="FunFam" id="3.30.450.20:FF:000019">
    <property type="entry name" value="Aryl hydrocarbon receptor 1"/>
    <property type="match status" value="1"/>
</dbReference>
<keyword evidence="10" id="KW-0238">DNA-binding</keyword>
<keyword evidence="4" id="KW-0963">Cytoplasm</keyword>
<dbReference type="InterPro" id="IPR013767">
    <property type="entry name" value="PAS_fold"/>
</dbReference>
<dbReference type="SUPFAM" id="SSF55785">
    <property type="entry name" value="PYP-like sensor domain (PAS domain)"/>
    <property type="match status" value="2"/>
</dbReference>
<evidence type="ECO:0000256" key="1">
    <source>
        <dbReference type="ARBA" id="ARBA00004123"/>
    </source>
</evidence>
<name>U3K5M4_FICAL</name>
<dbReference type="GO" id="GO:0000987">
    <property type="term" value="F:cis-regulatory region sequence-specific DNA binding"/>
    <property type="evidence" value="ECO:0007669"/>
    <property type="project" value="Ensembl"/>
</dbReference>
<dbReference type="InterPro" id="IPR035965">
    <property type="entry name" value="PAS-like_dom_sf"/>
</dbReference>
<evidence type="ECO:0000256" key="9">
    <source>
        <dbReference type="ARBA" id="ARBA00023108"/>
    </source>
</evidence>
<keyword evidence="7" id="KW-0013">ADP-ribosylation</keyword>
<reference evidence="17" key="3">
    <citation type="submission" date="2025-09" db="UniProtKB">
        <authorList>
            <consortium name="Ensembl"/>
        </authorList>
    </citation>
    <scope>IDENTIFICATION</scope>
</reference>
<dbReference type="PANTHER" id="PTHR10649">
    <property type="entry name" value="ARYL HYDROCARBON RECEPTOR"/>
    <property type="match status" value="1"/>
</dbReference>
<reference evidence="17" key="2">
    <citation type="submission" date="2025-08" db="UniProtKB">
        <authorList>
            <consortium name="Ensembl"/>
        </authorList>
    </citation>
    <scope>IDENTIFICATION</scope>
</reference>
<reference evidence="17 18" key="1">
    <citation type="journal article" date="2012" name="Nature">
        <title>The genomic landscape of species divergence in Ficedula flycatchers.</title>
        <authorList>
            <person name="Ellegren H."/>
            <person name="Smeds L."/>
            <person name="Burri R."/>
            <person name="Olason P.I."/>
            <person name="Backstrom N."/>
            <person name="Kawakami T."/>
            <person name="Kunstner A."/>
            <person name="Makinen H."/>
            <person name="Nadachowska-Brzyska K."/>
            <person name="Qvarnstrom A."/>
            <person name="Uebbing S."/>
            <person name="Wolf J.B."/>
        </authorList>
    </citation>
    <scope>NUCLEOTIDE SEQUENCE [LARGE SCALE GENOMIC DNA]</scope>
</reference>
<feature type="domain" description="BHLH" evidence="16">
    <location>
        <begin position="68"/>
        <end position="121"/>
    </location>
</feature>
<dbReference type="Gene3D" id="4.10.280.10">
    <property type="entry name" value="Helix-loop-helix DNA-binding domain"/>
    <property type="match status" value="1"/>
</dbReference>
<dbReference type="InterPro" id="IPR000014">
    <property type="entry name" value="PAS"/>
</dbReference>
<dbReference type="GO" id="GO:0034753">
    <property type="term" value="C:nuclear aryl hydrocarbon receptor complex"/>
    <property type="evidence" value="ECO:0007669"/>
    <property type="project" value="Ensembl"/>
</dbReference>
<evidence type="ECO:0000256" key="10">
    <source>
        <dbReference type="ARBA" id="ARBA00023125"/>
    </source>
</evidence>
<dbReference type="GO" id="GO:0006805">
    <property type="term" value="P:xenobiotic metabolic process"/>
    <property type="evidence" value="ECO:0007669"/>
    <property type="project" value="InterPro"/>
</dbReference>
<dbReference type="SMART" id="SM00091">
    <property type="entry name" value="PAS"/>
    <property type="match status" value="2"/>
</dbReference>
<evidence type="ECO:0000259" key="16">
    <source>
        <dbReference type="PROSITE" id="PS50888"/>
    </source>
</evidence>
<keyword evidence="5" id="KW-0678">Repressor</keyword>
<dbReference type="FunFam" id="3.30.450.20:FF:000035">
    <property type="entry name" value="Aryl hydrocarbon receptor"/>
    <property type="match status" value="1"/>
</dbReference>
<dbReference type="GO" id="GO:0060729">
    <property type="term" value="P:intestinal epithelial structure maintenance"/>
    <property type="evidence" value="ECO:0007669"/>
    <property type="project" value="Ensembl"/>
</dbReference>
<dbReference type="InterPro" id="IPR013655">
    <property type="entry name" value="PAS_fold_3"/>
</dbReference>
<evidence type="ECO:0000256" key="8">
    <source>
        <dbReference type="ARBA" id="ARBA00023015"/>
    </source>
</evidence>
<evidence type="ECO:0000256" key="2">
    <source>
        <dbReference type="ARBA" id="ARBA00004496"/>
    </source>
</evidence>
<dbReference type="GO" id="GO:0002841">
    <property type="term" value="P:negative regulation of T cell mediated immune response to tumor cell"/>
    <property type="evidence" value="ECO:0007669"/>
    <property type="project" value="Ensembl"/>
</dbReference>
<dbReference type="CDD" id="cd11436">
    <property type="entry name" value="bHLH-PAS_AhR"/>
    <property type="match status" value="1"/>
</dbReference>
<dbReference type="AlphaFoldDB" id="U3K5M4"/>
<dbReference type="Pfam" id="PF08447">
    <property type="entry name" value="PAS_3"/>
    <property type="match status" value="1"/>
</dbReference>
<dbReference type="GO" id="GO:0017025">
    <property type="term" value="F:TBP-class protein binding"/>
    <property type="evidence" value="ECO:0007669"/>
    <property type="project" value="Ensembl"/>
</dbReference>
<gene>
    <name evidence="17" type="primary">AHR</name>
</gene>
<dbReference type="SMART" id="SM00086">
    <property type="entry name" value="PAC"/>
    <property type="match status" value="1"/>
</dbReference>
<dbReference type="Pfam" id="PF00010">
    <property type="entry name" value="HLH"/>
    <property type="match status" value="1"/>
</dbReference>
<dbReference type="SUPFAM" id="SSF47459">
    <property type="entry name" value="HLH, helix-loop-helix DNA-binding domain"/>
    <property type="match status" value="1"/>
</dbReference>
<dbReference type="GO" id="GO:0005829">
    <property type="term" value="C:cytosol"/>
    <property type="evidence" value="ECO:0007669"/>
    <property type="project" value="Ensembl"/>
</dbReference>
<dbReference type="eggNOG" id="KOG3560">
    <property type="taxonomic scope" value="Eukaryota"/>
</dbReference>
<evidence type="ECO:0000256" key="14">
    <source>
        <dbReference type="SAM" id="MobiDB-lite"/>
    </source>
</evidence>
<dbReference type="Ensembl" id="ENSFALT00000010368.2">
    <property type="protein sequence ID" value="ENSFALP00000010328.2"/>
    <property type="gene ID" value="ENSFALG00000009904.2"/>
</dbReference>
<dbReference type="SMART" id="SM00353">
    <property type="entry name" value="HLH"/>
    <property type="match status" value="1"/>
</dbReference>
<dbReference type="GO" id="GO:0004879">
    <property type="term" value="F:nuclear receptor activity"/>
    <property type="evidence" value="ECO:0007669"/>
    <property type="project" value="Ensembl"/>
</dbReference>
<dbReference type="STRING" id="59894.ENSFALP00000010328"/>
<dbReference type="GO" id="GO:0071219">
    <property type="term" value="P:cellular response to molecule of bacterial origin"/>
    <property type="evidence" value="ECO:0007669"/>
    <property type="project" value="Ensembl"/>
</dbReference>
<dbReference type="GO" id="GO:1904613">
    <property type="term" value="P:cellular response to 2,3,7,8-tetrachlorodibenzodioxine"/>
    <property type="evidence" value="ECO:0007669"/>
    <property type="project" value="Ensembl"/>
</dbReference>
<dbReference type="InterPro" id="IPR036638">
    <property type="entry name" value="HLH_DNA-bd_sf"/>
</dbReference>
<dbReference type="GO" id="GO:0030888">
    <property type="term" value="P:regulation of B cell proliferation"/>
    <property type="evidence" value="ECO:0007669"/>
    <property type="project" value="Ensembl"/>
</dbReference>
<evidence type="ECO:0000256" key="11">
    <source>
        <dbReference type="ARBA" id="ARBA00023159"/>
    </source>
</evidence>
<dbReference type="InterPro" id="IPR011598">
    <property type="entry name" value="bHLH_dom"/>
</dbReference>
<dbReference type="Pfam" id="PF00989">
    <property type="entry name" value="PAS"/>
    <property type="match status" value="1"/>
</dbReference>
<evidence type="ECO:0000256" key="3">
    <source>
        <dbReference type="ARBA" id="ARBA00015909"/>
    </source>
</evidence>
<feature type="compositionally biased region" description="Polar residues" evidence="14">
    <location>
        <begin position="225"/>
        <end position="245"/>
    </location>
</feature>
<proteinExistence type="predicted"/>
<comment type="subcellular location">
    <subcellularLocation>
        <location evidence="2">Cytoplasm</location>
    </subcellularLocation>
    <subcellularLocation>
        <location evidence="1">Nucleus</location>
    </subcellularLocation>
</comment>
<feature type="region of interest" description="Disordered" evidence="14">
    <location>
        <begin position="132"/>
        <end position="151"/>
    </location>
</feature>
<dbReference type="InterPro" id="IPR001610">
    <property type="entry name" value="PAC"/>
</dbReference>
<dbReference type="GO" id="GO:0009636">
    <property type="term" value="P:response to toxic substance"/>
    <property type="evidence" value="ECO:0007669"/>
    <property type="project" value="Ensembl"/>
</dbReference>
<dbReference type="GO" id="GO:1904322">
    <property type="term" value="P:cellular response to forskolin"/>
    <property type="evidence" value="ECO:0007669"/>
    <property type="project" value="Ensembl"/>
</dbReference>